<evidence type="ECO:0000313" key="2">
    <source>
        <dbReference type="EMBL" id="CAF1631405.1"/>
    </source>
</evidence>
<gene>
    <name evidence="1" type="ORF">EDS130_LOCUS44828</name>
    <name evidence="2" type="ORF">XAT740_LOCUS51716</name>
</gene>
<reference evidence="1" key="1">
    <citation type="submission" date="2021-02" db="EMBL/GenBank/DDBJ databases">
        <authorList>
            <person name="Nowell W R."/>
        </authorList>
    </citation>
    <scope>NUCLEOTIDE SEQUENCE</scope>
</reference>
<dbReference type="OrthoDB" id="10059523at2759"/>
<dbReference type="Proteomes" id="UP000663852">
    <property type="component" value="Unassembled WGS sequence"/>
</dbReference>
<evidence type="ECO:0000313" key="4">
    <source>
        <dbReference type="Proteomes" id="UP000663852"/>
    </source>
</evidence>
<name>A0A815VMZ3_ADIRI</name>
<evidence type="ECO:0000313" key="1">
    <source>
        <dbReference type="EMBL" id="CAF1534357.1"/>
    </source>
</evidence>
<keyword evidence="3" id="KW-1185">Reference proteome</keyword>
<organism evidence="1 4">
    <name type="scientific">Adineta ricciae</name>
    <name type="common">Rotifer</name>
    <dbReference type="NCBI Taxonomy" id="249248"/>
    <lineage>
        <taxon>Eukaryota</taxon>
        <taxon>Metazoa</taxon>
        <taxon>Spiralia</taxon>
        <taxon>Gnathifera</taxon>
        <taxon>Rotifera</taxon>
        <taxon>Eurotatoria</taxon>
        <taxon>Bdelloidea</taxon>
        <taxon>Adinetida</taxon>
        <taxon>Adinetidae</taxon>
        <taxon>Adineta</taxon>
    </lineage>
</organism>
<accession>A0A815VMZ3</accession>
<sequence>MIDPDNLQAGQVQRKLQLKEFVLIKNEKNNYELWQHDISLIGQINTEGTEITLNGWAACNHRFTAYRTHSKATGQNRSHSFNTLENGSLLDLLQVAIEIGAKHGLMSVKGVFYEHKAIRQETITAICDLWSDGIIQRFYLDFTVFWSGDNYQLHHCSLCCKHFENESKAAINIWNEIEQIFQSFELLFGDTPIVTDQGANTQADPMKSW</sequence>
<evidence type="ECO:0000313" key="3">
    <source>
        <dbReference type="Proteomes" id="UP000663828"/>
    </source>
</evidence>
<dbReference type="AlphaFoldDB" id="A0A815VMZ3"/>
<protein>
    <submittedName>
        <fullName evidence="1">Uncharacterized protein</fullName>
    </submittedName>
</protein>
<dbReference type="Proteomes" id="UP000663828">
    <property type="component" value="Unassembled WGS sequence"/>
</dbReference>
<dbReference type="EMBL" id="CAJNOJ010000931">
    <property type="protein sequence ID" value="CAF1534357.1"/>
    <property type="molecule type" value="Genomic_DNA"/>
</dbReference>
<comment type="caution">
    <text evidence="1">The sequence shown here is derived from an EMBL/GenBank/DDBJ whole genome shotgun (WGS) entry which is preliminary data.</text>
</comment>
<dbReference type="EMBL" id="CAJNOR010008305">
    <property type="protein sequence ID" value="CAF1631405.1"/>
    <property type="molecule type" value="Genomic_DNA"/>
</dbReference>
<proteinExistence type="predicted"/>